<name>A0A1H9BD35_9BACT</name>
<evidence type="ECO:0000313" key="3">
    <source>
        <dbReference type="Proteomes" id="UP000199021"/>
    </source>
</evidence>
<dbReference type="GO" id="GO:0016209">
    <property type="term" value="F:antioxidant activity"/>
    <property type="evidence" value="ECO:0007669"/>
    <property type="project" value="InterPro"/>
</dbReference>
<dbReference type="InterPro" id="IPR036249">
    <property type="entry name" value="Thioredoxin-like_sf"/>
</dbReference>
<reference evidence="3" key="1">
    <citation type="submission" date="2016-10" db="EMBL/GenBank/DDBJ databases">
        <authorList>
            <person name="Varghese N."/>
            <person name="Submissions S."/>
        </authorList>
    </citation>
    <scope>NUCLEOTIDE SEQUENCE [LARGE SCALE GENOMIC DNA]</scope>
    <source>
        <strain evidence="3">DSM 24740</strain>
    </source>
</reference>
<dbReference type="RefSeq" id="WP_175489239.1">
    <property type="nucleotide sequence ID" value="NZ_FOFB01000003.1"/>
</dbReference>
<accession>A0A1H9BD35</accession>
<feature type="domain" description="Alkyl hydroperoxide reductase subunit C/ Thiol specific antioxidant" evidence="1">
    <location>
        <begin position="3"/>
        <end position="122"/>
    </location>
</feature>
<evidence type="ECO:0000313" key="2">
    <source>
        <dbReference type="EMBL" id="SEP86922.1"/>
    </source>
</evidence>
<dbReference type="EMBL" id="FOFB01000003">
    <property type="protein sequence ID" value="SEP86922.1"/>
    <property type="molecule type" value="Genomic_DNA"/>
</dbReference>
<gene>
    <name evidence="2" type="ORF">SAMN05444359_10379</name>
</gene>
<sequence>MTGDEAPPITPTEYLENRLKKSDLKDKFLVLTLCKTWDQPCFNDIVFQDSLRAAYPNEKVEFLTLFRGSTELAQSDIKGNNLGIPLATDLYGKTQIHYGDGETGLISWPLTLLIDDKNIVRWQGDGDDLNEEALERFVNREYPIIDLSEKYVPLAPESFLFEPMTCEELFKLEMEDSVSSFVRVWDKDEFSDDMFMSTWSLSYNAGAIGPMSLEDLFHKLFPRKRLVIPGDLMEKEYRVAFVQRNTDRKTADRLAADILGEIGLEASVTPLPATYYELTISNKEKLATPRKVSLRNRLPEGMQDLGNYSDRDLHNFEIRRYDLRDLAKLLNSYSPDRWSYTGNHRKEYNFILDVTSTKALLKSLRQHGISAEGKAGTVDEMTIKYKQ</sequence>
<dbReference type="SUPFAM" id="SSF52833">
    <property type="entry name" value="Thioredoxin-like"/>
    <property type="match status" value="1"/>
</dbReference>
<dbReference type="Gene3D" id="3.40.30.10">
    <property type="entry name" value="Glutaredoxin"/>
    <property type="match status" value="1"/>
</dbReference>
<dbReference type="AlphaFoldDB" id="A0A1H9BD35"/>
<dbReference type="Proteomes" id="UP000199021">
    <property type="component" value="Unassembled WGS sequence"/>
</dbReference>
<proteinExistence type="predicted"/>
<evidence type="ECO:0000259" key="1">
    <source>
        <dbReference type="Pfam" id="PF00578"/>
    </source>
</evidence>
<protein>
    <submittedName>
        <fullName evidence="2">AhpC/TSA family protein</fullName>
    </submittedName>
</protein>
<dbReference type="InParanoid" id="A0A1H9BD35"/>
<dbReference type="Pfam" id="PF00578">
    <property type="entry name" value="AhpC-TSA"/>
    <property type="match status" value="1"/>
</dbReference>
<dbReference type="STRING" id="478744.SAMN05444359_10379"/>
<organism evidence="2 3">
    <name type="scientific">Neolewinella agarilytica</name>
    <dbReference type="NCBI Taxonomy" id="478744"/>
    <lineage>
        <taxon>Bacteria</taxon>
        <taxon>Pseudomonadati</taxon>
        <taxon>Bacteroidota</taxon>
        <taxon>Saprospiria</taxon>
        <taxon>Saprospirales</taxon>
        <taxon>Lewinellaceae</taxon>
        <taxon>Neolewinella</taxon>
    </lineage>
</organism>
<keyword evidence="3" id="KW-1185">Reference proteome</keyword>
<dbReference type="InterPro" id="IPR000866">
    <property type="entry name" value="AhpC/TSA"/>
</dbReference>
<dbReference type="GO" id="GO:0016491">
    <property type="term" value="F:oxidoreductase activity"/>
    <property type="evidence" value="ECO:0007669"/>
    <property type="project" value="InterPro"/>
</dbReference>